<gene>
    <name evidence="12" type="ORF">M8C21_028723</name>
</gene>
<evidence type="ECO:0000256" key="5">
    <source>
        <dbReference type="ARBA" id="ARBA00022989"/>
    </source>
</evidence>
<evidence type="ECO:0000256" key="11">
    <source>
        <dbReference type="SAM" id="Phobius"/>
    </source>
</evidence>
<evidence type="ECO:0000256" key="6">
    <source>
        <dbReference type="ARBA" id="ARBA00023136"/>
    </source>
</evidence>
<comment type="caution">
    <text evidence="12">The sequence shown here is derived from an EMBL/GenBank/DDBJ whole genome shotgun (WGS) entry which is preliminary data.</text>
</comment>
<dbReference type="SUPFAM" id="SSF53448">
    <property type="entry name" value="Nucleotide-diphospho-sugar transferases"/>
    <property type="match status" value="1"/>
</dbReference>
<keyword evidence="13" id="KW-1185">Reference proteome</keyword>
<keyword evidence="6 11" id="KW-0472">Membrane</keyword>
<feature type="binding site" evidence="9">
    <location>
        <position position="281"/>
    </location>
    <ligand>
        <name>UDP-alpha-D-glucose</name>
        <dbReference type="ChEBI" id="CHEBI:58885"/>
    </ligand>
</feature>
<dbReference type="Proteomes" id="UP001206925">
    <property type="component" value="Unassembled WGS sequence"/>
</dbReference>
<comment type="subcellular location">
    <subcellularLocation>
        <location evidence="1">Endomembrane system</location>
        <topology evidence="1">Multi-pass membrane protein</topology>
    </subcellularLocation>
</comment>
<keyword evidence="7" id="KW-0961">Cell wall biogenesis/degradation</keyword>
<dbReference type="GO" id="GO:0016760">
    <property type="term" value="F:cellulose synthase (UDP-forming) activity"/>
    <property type="evidence" value="ECO:0007669"/>
    <property type="project" value="InterPro"/>
</dbReference>
<feature type="transmembrane region" description="Helical" evidence="11">
    <location>
        <begin position="914"/>
        <end position="932"/>
    </location>
</feature>
<dbReference type="GO" id="GO:0016020">
    <property type="term" value="C:membrane"/>
    <property type="evidence" value="ECO:0007669"/>
    <property type="project" value="InterPro"/>
</dbReference>
<feature type="transmembrane region" description="Helical" evidence="11">
    <location>
        <begin position="217"/>
        <end position="236"/>
    </location>
</feature>
<feature type="transmembrane region" description="Helical" evidence="11">
    <location>
        <begin position="190"/>
        <end position="210"/>
    </location>
</feature>
<feature type="region of interest" description="Disordered" evidence="10">
    <location>
        <begin position="576"/>
        <end position="598"/>
    </location>
</feature>
<keyword evidence="4 11" id="KW-0812">Transmembrane</keyword>
<evidence type="ECO:0000256" key="4">
    <source>
        <dbReference type="ARBA" id="ARBA00022692"/>
    </source>
</evidence>
<dbReference type="InterPro" id="IPR029044">
    <property type="entry name" value="Nucleotide-diphossugar_trans"/>
</dbReference>
<feature type="transmembrane region" description="Helical" evidence="11">
    <location>
        <begin position="800"/>
        <end position="822"/>
    </location>
</feature>
<dbReference type="Gene3D" id="3.90.550.10">
    <property type="entry name" value="Spore Coat Polysaccharide Biosynthesis Protein SpsA, Chain A"/>
    <property type="match status" value="1"/>
</dbReference>
<evidence type="ECO:0000256" key="1">
    <source>
        <dbReference type="ARBA" id="ARBA00004127"/>
    </source>
</evidence>
<evidence type="ECO:0000256" key="2">
    <source>
        <dbReference type="ARBA" id="ARBA00022676"/>
    </source>
</evidence>
<reference evidence="12" key="1">
    <citation type="submission" date="2022-06" db="EMBL/GenBank/DDBJ databases">
        <title>Uncovering the hologenomic basis of an extraordinary plant invasion.</title>
        <authorList>
            <person name="Bieker V.C."/>
            <person name="Martin M.D."/>
            <person name="Gilbert T."/>
            <person name="Hodgins K."/>
            <person name="Battlay P."/>
            <person name="Petersen B."/>
            <person name="Wilson J."/>
        </authorList>
    </citation>
    <scope>NUCLEOTIDE SEQUENCE</scope>
    <source>
        <strain evidence="12">AA19_3_7</strain>
        <tissue evidence="12">Leaf</tissue>
    </source>
</reference>
<name>A0AAD5C2D0_AMBAR</name>
<feature type="transmembrane region" description="Helical" evidence="11">
    <location>
        <begin position="731"/>
        <end position="752"/>
    </location>
</feature>
<feature type="active site" evidence="8">
    <location>
        <position position="654"/>
    </location>
</feature>
<dbReference type="GO" id="GO:0012505">
    <property type="term" value="C:endomembrane system"/>
    <property type="evidence" value="ECO:0007669"/>
    <property type="project" value="UniProtKB-SubCell"/>
</dbReference>
<evidence type="ECO:0000256" key="3">
    <source>
        <dbReference type="ARBA" id="ARBA00022679"/>
    </source>
</evidence>
<keyword evidence="3" id="KW-0808">Transferase</keyword>
<dbReference type="InterPro" id="IPR005150">
    <property type="entry name" value="Cellulose_synth"/>
</dbReference>
<dbReference type="PANTHER" id="PTHR13301">
    <property type="entry name" value="X-BOX TRANSCRIPTION FACTOR-RELATED"/>
    <property type="match status" value="1"/>
</dbReference>
<evidence type="ECO:0000256" key="9">
    <source>
        <dbReference type="PIRSR" id="PIRSR605150-2"/>
    </source>
</evidence>
<evidence type="ECO:0000313" key="13">
    <source>
        <dbReference type="Proteomes" id="UP001206925"/>
    </source>
</evidence>
<accession>A0AAD5C2D0</accession>
<feature type="active site" evidence="8">
    <location>
        <position position="311"/>
    </location>
</feature>
<dbReference type="EMBL" id="JAMZMK010010161">
    <property type="protein sequence ID" value="KAI7732786.1"/>
    <property type="molecule type" value="Genomic_DNA"/>
</dbReference>
<sequence>MDTKGRLVAGSHNRNEFVLINADEVGSPRVDGDEDEEGFDDLDNEFDMAHGGSESVLSAHRPYNASGFANSEVDGATLKPEIPLLTYGQEGQKIYEGDAKMLKSFIIHTKTILWCIGQSQDLMEEWRKRQNEKLQMVKHQGDGGHNDGDVDDPDMPNLQDSVFVIVKGMDEGRQPLSRKLPISSSKINPYRMVILIRMAILGLFFHYRILHPVNDAYALWLISVICEIWFAVSWIFDQFPKWFPIERETYLDRLSLRYEKEGKPSELAPVDVFVSTVDPMKEPPLITANTVLSILAVDYPVDKVACYVSDDGAAMLTFEALSETSEFARKWVPFCKKFNIEPRAPEWYFAEKVDYLKDKVHPSFVRERRAMKREYEDFKVRINGLVTMAQKVPEDGWTMQDGTPWPGNDVRDHPGMIQVFLGNNGVHDIEGNELPRLVYIEIRVSAVISNAPYMLNVDCDHYINNSKALRESMCFLMDPTSGKKICYVQFPQRFDGIDRHDRYSNRNIVFFDINMKGLDGIQGPIYVGTGCVFRRQALYGYDAPPKKKAPGKTCNCLPKWVLCCCCLSRKKKAKGKSKEKSKEKSTKGKKSKDPSTQIHSLENIEEGIEDGGVPPGASSASLLKEAIHVISCGYEDKTEWGKEVGWIYGSVTEDILTGFKMHCHGWRSVYCIPKRPAFKGSAPINLSDRLHQVLRWALGSVEILFSRHCPIWYGYGCGLKPLERFSYINSVVYPLTSVPLLAYCTLPAVCLLTGKFIVPEISNYASILFMLMFLSIAVTSILEIQWGGVGIDDLWRNEQFWVIGGVSSHLFALFQGLLKVIAGVNTNFTVTSKGGDDGEFSELYIFKWTTLLIPPLTLLIMNIIGVIVGISDAISNGYESWGPLFGRLFFAIWVILHLYPFLKGMMGKQSGVPTILIVWSILLASIFSLLWVRVNPFLDRGGIVLEVCGLDCD</sequence>
<feature type="transmembrane region" description="Helical" evidence="11">
    <location>
        <begin position="884"/>
        <end position="902"/>
    </location>
</feature>
<dbReference type="AlphaFoldDB" id="A0AAD5C2D0"/>
<feature type="binding site" evidence="9">
    <location>
        <position position="311"/>
    </location>
    <ligand>
        <name>UDP-alpha-D-glucose</name>
        <dbReference type="ChEBI" id="CHEBI:58885"/>
    </ligand>
</feature>
<keyword evidence="2" id="KW-0328">Glycosyltransferase</keyword>
<feature type="transmembrane region" description="Helical" evidence="11">
    <location>
        <begin position="843"/>
        <end position="864"/>
    </location>
</feature>
<evidence type="ECO:0000313" key="12">
    <source>
        <dbReference type="EMBL" id="KAI7732786.1"/>
    </source>
</evidence>
<proteinExistence type="predicted"/>
<evidence type="ECO:0000256" key="7">
    <source>
        <dbReference type="ARBA" id="ARBA00023316"/>
    </source>
</evidence>
<feature type="transmembrane region" description="Helical" evidence="11">
    <location>
        <begin position="764"/>
        <end position="788"/>
    </location>
</feature>
<dbReference type="GO" id="GO:0030244">
    <property type="term" value="P:cellulose biosynthetic process"/>
    <property type="evidence" value="ECO:0007669"/>
    <property type="project" value="InterPro"/>
</dbReference>
<organism evidence="12 13">
    <name type="scientific">Ambrosia artemisiifolia</name>
    <name type="common">Common ragweed</name>
    <dbReference type="NCBI Taxonomy" id="4212"/>
    <lineage>
        <taxon>Eukaryota</taxon>
        <taxon>Viridiplantae</taxon>
        <taxon>Streptophyta</taxon>
        <taxon>Embryophyta</taxon>
        <taxon>Tracheophyta</taxon>
        <taxon>Spermatophyta</taxon>
        <taxon>Magnoliopsida</taxon>
        <taxon>eudicotyledons</taxon>
        <taxon>Gunneridae</taxon>
        <taxon>Pentapetalae</taxon>
        <taxon>asterids</taxon>
        <taxon>campanulids</taxon>
        <taxon>Asterales</taxon>
        <taxon>Asteraceae</taxon>
        <taxon>Asteroideae</taxon>
        <taxon>Heliantheae alliance</taxon>
        <taxon>Heliantheae</taxon>
        <taxon>Ambrosia</taxon>
    </lineage>
</organism>
<protein>
    <submittedName>
        <fullName evidence="12">Uncharacterized protein</fullName>
    </submittedName>
</protein>
<feature type="binding site" evidence="9">
    <location>
        <position position="275"/>
    </location>
    <ligand>
        <name>UDP-alpha-D-glucose</name>
        <dbReference type="ChEBI" id="CHEBI:58885"/>
    </ligand>
</feature>
<evidence type="ECO:0000256" key="8">
    <source>
        <dbReference type="PIRSR" id="PIRSR605150-1"/>
    </source>
</evidence>
<evidence type="ECO:0000256" key="10">
    <source>
        <dbReference type="SAM" id="MobiDB-lite"/>
    </source>
</evidence>
<feature type="compositionally biased region" description="Basic and acidic residues" evidence="10">
    <location>
        <begin position="576"/>
        <end position="586"/>
    </location>
</feature>
<dbReference type="Pfam" id="PF03552">
    <property type="entry name" value="Cellulose_synt"/>
    <property type="match status" value="1"/>
</dbReference>
<dbReference type="GO" id="GO:0071555">
    <property type="term" value="P:cell wall organization"/>
    <property type="evidence" value="ECO:0007669"/>
    <property type="project" value="UniProtKB-KW"/>
</dbReference>
<feature type="binding site" evidence="9">
    <location>
        <position position="282"/>
    </location>
    <ligand>
        <name>UDP-alpha-D-glucose</name>
        <dbReference type="ChEBI" id="CHEBI:58885"/>
    </ligand>
</feature>
<keyword evidence="5 11" id="KW-1133">Transmembrane helix</keyword>